<dbReference type="InterPro" id="IPR008407">
    <property type="entry name" value="Brnchd-chn_aa_trnsp_AzlD"/>
</dbReference>
<feature type="transmembrane region" description="Helical" evidence="1">
    <location>
        <begin position="38"/>
        <end position="58"/>
    </location>
</feature>
<dbReference type="Pfam" id="PF05437">
    <property type="entry name" value="AzlD"/>
    <property type="match status" value="1"/>
</dbReference>
<dbReference type="Proteomes" id="UP000095598">
    <property type="component" value="Unassembled WGS sequence"/>
</dbReference>
<accession>A0A173SR25</accession>
<dbReference type="PIRSF" id="PIRSF003203">
    <property type="entry name" value="AzlD"/>
    <property type="match status" value="1"/>
</dbReference>
<keyword evidence="1" id="KW-0812">Transmembrane</keyword>
<name>A0A173SR25_ANAHA</name>
<reference evidence="2 3" key="1">
    <citation type="submission" date="2015-09" db="EMBL/GenBank/DDBJ databases">
        <authorList>
            <consortium name="Pathogen Informatics"/>
        </authorList>
    </citation>
    <scope>NUCLEOTIDE SEQUENCE [LARGE SCALE GENOMIC DNA]</scope>
    <source>
        <strain evidence="2 3">2789STDY5608868</strain>
    </source>
</reference>
<organism evidence="2 3">
    <name type="scientific">Anaerostipes hadrus</name>
    <dbReference type="NCBI Taxonomy" id="649756"/>
    <lineage>
        <taxon>Bacteria</taxon>
        <taxon>Bacillati</taxon>
        <taxon>Bacillota</taxon>
        <taxon>Clostridia</taxon>
        <taxon>Lachnospirales</taxon>
        <taxon>Lachnospiraceae</taxon>
        <taxon>Anaerostipes</taxon>
    </lineage>
</organism>
<sequence length="108" mass="12060">MNTKMALIAIFVSAVITFGLRALPFLVFQEGKELPDQIKRLGMVLPSSIMAVLIVYCLKDVGDDFMVDGLWKLIAAAITAVSYKWKHNTLISILLGTVSYMMFLHFFG</sequence>
<dbReference type="AlphaFoldDB" id="A0A173SR25"/>
<evidence type="ECO:0000256" key="1">
    <source>
        <dbReference type="SAM" id="Phobius"/>
    </source>
</evidence>
<evidence type="ECO:0000313" key="2">
    <source>
        <dbReference type="EMBL" id="CUM92902.1"/>
    </source>
</evidence>
<dbReference type="EMBL" id="CYXT01000009">
    <property type="protein sequence ID" value="CUM92902.1"/>
    <property type="molecule type" value="Genomic_DNA"/>
</dbReference>
<feature type="transmembrane region" description="Helical" evidence="1">
    <location>
        <begin position="89"/>
        <end position="107"/>
    </location>
</feature>
<proteinExistence type="predicted"/>
<protein>
    <submittedName>
        <fullName evidence="2">Predicted membrane protein</fullName>
    </submittedName>
</protein>
<gene>
    <name evidence="2" type="ORF">ERS852425_01521</name>
</gene>
<keyword evidence="1" id="KW-0472">Membrane</keyword>
<keyword evidence="1" id="KW-1133">Transmembrane helix</keyword>
<evidence type="ECO:0000313" key="3">
    <source>
        <dbReference type="Proteomes" id="UP000095598"/>
    </source>
</evidence>
<dbReference type="RefSeq" id="WP_055258517.1">
    <property type="nucleotide sequence ID" value="NZ_CYXT01000009.1"/>
</dbReference>